<dbReference type="AlphaFoldDB" id="A0A8S3Y2Y0"/>
<dbReference type="PANTHER" id="PTHR45786">
    <property type="entry name" value="DNA BINDING PROTEIN-LIKE"/>
    <property type="match status" value="1"/>
</dbReference>
<reference evidence="1" key="1">
    <citation type="submission" date="2021-04" db="EMBL/GenBank/DDBJ databases">
        <authorList>
            <person name="Tunstrom K."/>
        </authorList>
    </citation>
    <scope>NUCLEOTIDE SEQUENCE</scope>
</reference>
<comment type="caution">
    <text evidence="1">The sequence shown here is derived from an EMBL/GenBank/DDBJ whole genome shotgun (WGS) entry which is preliminary data.</text>
</comment>
<dbReference type="OrthoDB" id="1728974at2759"/>
<protein>
    <submittedName>
        <fullName evidence="1">(apollo) hypothetical protein</fullName>
    </submittedName>
</protein>
<dbReference type="Proteomes" id="UP000691718">
    <property type="component" value="Unassembled WGS sequence"/>
</dbReference>
<accession>A0A8S3Y2Y0</accession>
<keyword evidence="2" id="KW-1185">Reference proteome</keyword>
<organism evidence="1 2">
    <name type="scientific">Parnassius apollo</name>
    <name type="common">Apollo butterfly</name>
    <name type="synonym">Papilio apollo</name>
    <dbReference type="NCBI Taxonomy" id="110799"/>
    <lineage>
        <taxon>Eukaryota</taxon>
        <taxon>Metazoa</taxon>
        <taxon>Ecdysozoa</taxon>
        <taxon>Arthropoda</taxon>
        <taxon>Hexapoda</taxon>
        <taxon>Insecta</taxon>
        <taxon>Pterygota</taxon>
        <taxon>Neoptera</taxon>
        <taxon>Endopterygota</taxon>
        <taxon>Lepidoptera</taxon>
        <taxon>Glossata</taxon>
        <taxon>Ditrysia</taxon>
        <taxon>Papilionoidea</taxon>
        <taxon>Papilionidae</taxon>
        <taxon>Parnassiinae</taxon>
        <taxon>Parnassini</taxon>
        <taxon>Parnassius</taxon>
        <taxon>Parnassius</taxon>
    </lineage>
</organism>
<sequence>MYYSVSPKPSLRGNYVSQLIATAMYYPVSPKPTVRGNYFSQLTANGIHYLASPKPTLRGNYVSQLIANVIFYLENLKLLLNIIYTTMHHNIIRSLEDEHEHEQRLESGREYYNSLRLLISLSNERLRIENIQSLEMDEEREARLTADRFRHSLYDLDVHIEDQSTNSVAWSDKYKSGFAYNLTIDYRSSSVIDDMNVVCSFCNASKWSKESAGFCCSGDKINLPSFENPPELLKSLLLGKHVQSKQFLDNIRPYNSAFQMTSFGAQQISEGPFMPHQIYHLIGSLLPEDQPKFLQIYFVSDYNEQSNIRNQYFPNLNTELISQLQNMLHQEDLTAVGGKSLCEYGLPTPTSVGEVTNREYSAEIGYDSMEQLATLENGVPMMTAEQRSVYDRVCESVQNNLGTIWF</sequence>
<dbReference type="EMBL" id="CAJQZP010001478">
    <property type="protein sequence ID" value="CAG5049615.1"/>
    <property type="molecule type" value="Genomic_DNA"/>
</dbReference>
<proteinExistence type="predicted"/>
<evidence type="ECO:0000313" key="2">
    <source>
        <dbReference type="Proteomes" id="UP000691718"/>
    </source>
</evidence>
<gene>
    <name evidence="1" type="ORF">PAPOLLO_LOCUS24543</name>
</gene>
<name>A0A8S3Y2Y0_PARAO</name>
<dbReference type="PANTHER" id="PTHR45786:SF74">
    <property type="entry name" value="ATP-DEPENDENT DNA HELICASE"/>
    <property type="match status" value="1"/>
</dbReference>
<evidence type="ECO:0000313" key="1">
    <source>
        <dbReference type="EMBL" id="CAG5049615.1"/>
    </source>
</evidence>